<keyword evidence="2" id="KW-1185">Reference proteome</keyword>
<protein>
    <submittedName>
        <fullName evidence="1">Uncharacterized protein</fullName>
    </submittedName>
</protein>
<accession>A0A9D3Y7Y1</accession>
<comment type="caution">
    <text evidence="1">The sequence shown here is derived from an EMBL/GenBank/DDBJ whole genome shotgun (WGS) entry which is preliminary data.</text>
</comment>
<proteinExistence type="predicted"/>
<organism evidence="1 2">
    <name type="scientific">Dreissena polymorpha</name>
    <name type="common">Zebra mussel</name>
    <name type="synonym">Mytilus polymorpha</name>
    <dbReference type="NCBI Taxonomy" id="45954"/>
    <lineage>
        <taxon>Eukaryota</taxon>
        <taxon>Metazoa</taxon>
        <taxon>Spiralia</taxon>
        <taxon>Lophotrochozoa</taxon>
        <taxon>Mollusca</taxon>
        <taxon>Bivalvia</taxon>
        <taxon>Autobranchia</taxon>
        <taxon>Heteroconchia</taxon>
        <taxon>Euheterodonta</taxon>
        <taxon>Imparidentia</taxon>
        <taxon>Neoheterodontei</taxon>
        <taxon>Myida</taxon>
        <taxon>Dreissenoidea</taxon>
        <taxon>Dreissenidae</taxon>
        <taxon>Dreissena</taxon>
    </lineage>
</organism>
<dbReference type="Proteomes" id="UP000828390">
    <property type="component" value="Unassembled WGS sequence"/>
</dbReference>
<evidence type="ECO:0000313" key="2">
    <source>
        <dbReference type="Proteomes" id="UP000828390"/>
    </source>
</evidence>
<dbReference type="AlphaFoldDB" id="A0A9D3Y7Y1"/>
<reference evidence="1" key="1">
    <citation type="journal article" date="2019" name="bioRxiv">
        <title>The Genome of the Zebra Mussel, Dreissena polymorpha: A Resource for Invasive Species Research.</title>
        <authorList>
            <person name="McCartney M.A."/>
            <person name="Auch B."/>
            <person name="Kono T."/>
            <person name="Mallez S."/>
            <person name="Zhang Y."/>
            <person name="Obille A."/>
            <person name="Becker A."/>
            <person name="Abrahante J.E."/>
            <person name="Garbe J."/>
            <person name="Badalamenti J.P."/>
            <person name="Herman A."/>
            <person name="Mangelson H."/>
            <person name="Liachko I."/>
            <person name="Sullivan S."/>
            <person name="Sone E.D."/>
            <person name="Koren S."/>
            <person name="Silverstein K.A.T."/>
            <person name="Beckman K.B."/>
            <person name="Gohl D.M."/>
        </authorList>
    </citation>
    <scope>NUCLEOTIDE SEQUENCE</scope>
    <source>
        <strain evidence="1">Duluth1</strain>
        <tissue evidence="1">Whole animal</tissue>
    </source>
</reference>
<gene>
    <name evidence="1" type="ORF">DPMN_080960</name>
</gene>
<reference evidence="1" key="2">
    <citation type="submission" date="2020-11" db="EMBL/GenBank/DDBJ databases">
        <authorList>
            <person name="McCartney M.A."/>
            <person name="Auch B."/>
            <person name="Kono T."/>
            <person name="Mallez S."/>
            <person name="Becker A."/>
            <person name="Gohl D.M."/>
            <person name="Silverstein K.A.T."/>
            <person name="Koren S."/>
            <person name="Bechman K.B."/>
            <person name="Herman A."/>
            <person name="Abrahante J.E."/>
            <person name="Garbe J."/>
        </authorList>
    </citation>
    <scope>NUCLEOTIDE SEQUENCE</scope>
    <source>
        <strain evidence="1">Duluth1</strain>
        <tissue evidence="1">Whole animal</tissue>
    </source>
</reference>
<name>A0A9D3Y7Y1_DREPO</name>
<sequence length="124" mass="14624">MDSLIQSLGNRFSECYMPAFMLYQLHRNHIKNFDRSDITDTVRTINEFYRIDNFEQDTMSLYVMSKKKSLEQNKSACVDLVIKMVMFPAVREAMNILLALSQESRVKTWLRYTMSDQTGSHDYS</sequence>
<dbReference type="EMBL" id="JAIWYP010000016">
    <property type="protein sequence ID" value="KAH3693527.1"/>
    <property type="molecule type" value="Genomic_DNA"/>
</dbReference>
<evidence type="ECO:0000313" key="1">
    <source>
        <dbReference type="EMBL" id="KAH3693527.1"/>
    </source>
</evidence>